<dbReference type="RefSeq" id="WP_252621230.1">
    <property type="nucleotide sequence ID" value="NZ_CP099490.1"/>
</dbReference>
<name>A0ABY4YIA5_9MICO</name>
<dbReference type="InterPro" id="IPR017517">
    <property type="entry name" value="Maleyloyr_isom"/>
</dbReference>
<evidence type="ECO:0000313" key="3">
    <source>
        <dbReference type="Proteomes" id="UP001056535"/>
    </source>
</evidence>
<gene>
    <name evidence="2" type="ORF">NF557_00905</name>
</gene>
<proteinExistence type="predicted"/>
<dbReference type="Gene3D" id="1.20.120.450">
    <property type="entry name" value="dinb family like domain"/>
    <property type="match status" value="1"/>
</dbReference>
<keyword evidence="2" id="KW-0413">Isomerase</keyword>
<evidence type="ECO:0000313" key="2">
    <source>
        <dbReference type="EMBL" id="USQ76526.1"/>
    </source>
</evidence>
<keyword evidence="2" id="KW-0670">Pyruvate</keyword>
<feature type="domain" description="Mycothiol-dependent maleylpyruvate isomerase metal-binding" evidence="1">
    <location>
        <begin position="19"/>
        <end position="156"/>
    </location>
</feature>
<accession>A0ABY4YIA5</accession>
<dbReference type="EMBL" id="CP099490">
    <property type="protein sequence ID" value="USQ76526.1"/>
    <property type="molecule type" value="Genomic_DNA"/>
</dbReference>
<dbReference type="Proteomes" id="UP001056535">
    <property type="component" value="Chromosome"/>
</dbReference>
<evidence type="ECO:0000259" key="1">
    <source>
        <dbReference type="Pfam" id="PF11716"/>
    </source>
</evidence>
<dbReference type="SUPFAM" id="SSF109854">
    <property type="entry name" value="DinB/YfiT-like putative metalloenzymes"/>
    <property type="match status" value="1"/>
</dbReference>
<organism evidence="2 3">
    <name type="scientific">Ornithinimicrobium cryptoxanthini</name>
    <dbReference type="NCBI Taxonomy" id="2934161"/>
    <lineage>
        <taxon>Bacteria</taxon>
        <taxon>Bacillati</taxon>
        <taxon>Actinomycetota</taxon>
        <taxon>Actinomycetes</taxon>
        <taxon>Micrococcales</taxon>
        <taxon>Ornithinimicrobiaceae</taxon>
        <taxon>Ornithinimicrobium</taxon>
    </lineage>
</organism>
<dbReference type="Pfam" id="PF11716">
    <property type="entry name" value="MDMPI_N"/>
    <property type="match status" value="1"/>
</dbReference>
<reference evidence="2" key="1">
    <citation type="submission" date="2022-06" db="EMBL/GenBank/DDBJ databases">
        <title>Ornithinimicrobium JY.X270.</title>
        <authorList>
            <person name="Huang Y."/>
        </authorList>
    </citation>
    <scope>NUCLEOTIDE SEQUENCE</scope>
    <source>
        <strain evidence="2">JY.X270</strain>
    </source>
</reference>
<dbReference type="InterPro" id="IPR024344">
    <property type="entry name" value="MDMPI_metal-binding"/>
</dbReference>
<dbReference type="GO" id="GO:0016853">
    <property type="term" value="F:isomerase activity"/>
    <property type="evidence" value="ECO:0007669"/>
    <property type="project" value="UniProtKB-KW"/>
</dbReference>
<dbReference type="InterPro" id="IPR034660">
    <property type="entry name" value="DinB/YfiT-like"/>
</dbReference>
<sequence length="290" mass="31195">MPIHPAPPEDLDGLVEAFRQTVQAVIDLGHSCSDEDFARATSCPGWTLQDHLSHIAAVEHFLDGGENPELDLTGLEHVRHEFGAWMEHGVALRRDRSGAEVVAELETLLHNRLASLADPTLTLATQVLGPMGSSSSLRGLLLLRLQDIWTHEQDVREALGRMGNLDTPAAAAFVNGVVRHFAKLVQDVPMADGQTVILESTGPVTARTGVRVSHDDDGAVTYHQLFTGESESGMGAAVHSEDDPTTTISLSTEELGRRAAGRRATSDTAYSVVGDEELAERVLDAITFTP</sequence>
<dbReference type="NCBIfam" id="TIGR03083">
    <property type="entry name" value="maleylpyruvate isomerase family mycothiol-dependent enzyme"/>
    <property type="match status" value="1"/>
</dbReference>
<protein>
    <submittedName>
        <fullName evidence="2">Maleylpyruvate isomerase family mycothiol-dependent enzyme</fullName>
    </submittedName>
</protein>
<keyword evidence="3" id="KW-1185">Reference proteome</keyword>